<keyword evidence="1" id="KW-0677">Repeat</keyword>
<dbReference type="eggNOG" id="ENOG502SHRA">
    <property type="taxonomic scope" value="Eukaryota"/>
</dbReference>
<organism evidence="4 5">
    <name type="scientific">Colletotrichum fioriniae PJ7</name>
    <dbReference type="NCBI Taxonomy" id="1445577"/>
    <lineage>
        <taxon>Eukaryota</taxon>
        <taxon>Fungi</taxon>
        <taxon>Dikarya</taxon>
        <taxon>Ascomycota</taxon>
        <taxon>Pezizomycotina</taxon>
        <taxon>Sordariomycetes</taxon>
        <taxon>Hypocreomycetidae</taxon>
        <taxon>Glomerellales</taxon>
        <taxon>Glomerellaceae</taxon>
        <taxon>Colletotrichum</taxon>
        <taxon>Colletotrichum acutatum species complex</taxon>
    </lineage>
</organism>
<sequence>MSGLEALGLTCNIFQIISFGRETASLVKRVYRDGTIDDVLEANAKDLAQLASHVQTLEVPKKPTKQEHQLLEIAKKCQAVARDLTEEIAFIVGHKKKGSLASTIKVAAKANWRKRRLDTMERKLNDAERLMQCGLLARICQKADAMHLDLKSLDTNLQHFLGQYQQGHRDTSDLISMEMFRTRNHVTCESQKATDQIRSMVDQQSAQLDRTIQKSNQQISAGMAALSLDRDREAERQRFLASFKFPRMNERRNQISESYEGTFQWIFADDMGILEDPDNDSMWTDTESESSDWTDVSAEKDSATDQNDGIRWDSFIDWLKSGSKIFWCSGKPGSGKSTLMRYIISDPRTRSALEVWSPGALLVQHFFWRPGSLMQQSLRGMFCSLLHQLLAKDPSVLDRSMFACSSAGEKDSDTDWSTKELQSLCLNTIGQYRRPICLFLDGLDEVSPDDGVVRLIEALHDFSAIPNVKVCVSSRPEYLIEKHLGHGRYPFIRLQDLTNQDLRTYAENHTNFPPGFKMCNSWGHSVDPVNVLVEKAEGVFLWLCLAIKSLNRGLDHENDSDEIEQRIRSLPIDLSNLYKDMWARLNDDQLIYRQKAALYLRQVIANKIPIWTNSFENGLNAFNMMMMTTSMADRVLEEHGHMIHPSTLVTACHKTQSEVLVRCSGLLELGPEQPEFTEGFSLHAATPWVCDQYDSVMPHIISERTFQLVHRSAYDFLLDTPEGREILSYCTLSKLELQRQVIFAWVAICQLGLIRGYSRITTPADGCLNELDWIFSSIETSVFDRSGQPGYRKEDWVHLMKACERLCRTGRLVSLYGYPINIFGHVSPARFWTIAARYGLLPIAFPDVENLDFPPEILSELLFETCYHAIRHRKTLSYADSSRLTAKLLKHGADPDTKHTRGMFSEVLETPLSMILRNEIHTGYRSRESWLYFLHTLSRFADHDVNFQQSVFTSFHFGSDGCIVAINNGPYIAPRWTIHAVLPASVLIVSAVATYRTQGLTLSQESEHLLSLLGSSCGAHGKSDACVVGLQDMNSPQPKFYGKLSPEDSDHLCEFLIEHLLLGFPKRESRGTLWRFDQEDQGKIFDDVLGRSELSTKGIEDHLIDLGLAQAKTYVDDDGVQYSQDAAEKMMPEWLVSWLDGQRLMF</sequence>
<dbReference type="Gene3D" id="3.40.50.300">
    <property type="entry name" value="P-loop containing nucleotide triphosphate hydrolases"/>
    <property type="match status" value="1"/>
</dbReference>
<feature type="domain" description="Nephrocystin 3-like N-terminal" evidence="3">
    <location>
        <begin position="313"/>
        <end position="475"/>
    </location>
</feature>
<dbReference type="AlphaFoldDB" id="A0A010QFE2"/>
<reference evidence="4 5" key="1">
    <citation type="submission" date="2014-02" db="EMBL/GenBank/DDBJ databases">
        <title>The genome sequence of Colletotrichum fioriniae PJ7.</title>
        <authorList>
            <person name="Baroncelli R."/>
            <person name="Thon M.R."/>
        </authorList>
    </citation>
    <scope>NUCLEOTIDE SEQUENCE [LARGE SCALE GENOMIC DNA]</scope>
    <source>
        <strain evidence="4 5">PJ7</strain>
    </source>
</reference>
<evidence type="ECO:0000313" key="5">
    <source>
        <dbReference type="Proteomes" id="UP000020467"/>
    </source>
</evidence>
<feature type="region of interest" description="Disordered" evidence="2">
    <location>
        <begin position="277"/>
        <end position="305"/>
    </location>
</feature>
<accession>A0A010QFE2</accession>
<protein>
    <recommendedName>
        <fullName evidence="3">Nephrocystin 3-like N-terminal domain-containing protein</fullName>
    </recommendedName>
</protein>
<dbReference type="InterPro" id="IPR056884">
    <property type="entry name" value="NPHP3-like_N"/>
</dbReference>
<dbReference type="SUPFAM" id="SSF52540">
    <property type="entry name" value="P-loop containing nucleoside triphosphate hydrolases"/>
    <property type="match status" value="1"/>
</dbReference>
<evidence type="ECO:0000256" key="2">
    <source>
        <dbReference type="SAM" id="MobiDB-lite"/>
    </source>
</evidence>
<evidence type="ECO:0000256" key="1">
    <source>
        <dbReference type="ARBA" id="ARBA00022737"/>
    </source>
</evidence>
<comment type="caution">
    <text evidence="4">The sequence shown here is derived from an EMBL/GenBank/DDBJ whole genome shotgun (WGS) entry which is preliminary data.</text>
</comment>
<dbReference type="PANTHER" id="PTHR10039">
    <property type="entry name" value="AMELOGENIN"/>
    <property type="match status" value="1"/>
</dbReference>
<evidence type="ECO:0000259" key="3">
    <source>
        <dbReference type="Pfam" id="PF24883"/>
    </source>
</evidence>
<dbReference type="InterPro" id="IPR027417">
    <property type="entry name" value="P-loop_NTPase"/>
</dbReference>
<dbReference type="HOGENOM" id="CLU_007480_0_0_1"/>
<evidence type="ECO:0000313" key="4">
    <source>
        <dbReference type="EMBL" id="EXF78622.1"/>
    </source>
</evidence>
<keyword evidence="5" id="KW-1185">Reference proteome</keyword>
<dbReference type="Pfam" id="PF24883">
    <property type="entry name" value="NPHP3_N"/>
    <property type="match status" value="1"/>
</dbReference>
<name>A0A010QFE2_9PEZI</name>
<gene>
    <name evidence="4" type="ORF">CFIO01_08881</name>
</gene>
<dbReference type="Proteomes" id="UP000020467">
    <property type="component" value="Unassembled WGS sequence"/>
</dbReference>
<dbReference type="KEGG" id="cfj:CFIO01_08881"/>
<dbReference type="STRING" id="1445577.A0A010QFE2"/>
<dbReference type="OrthoDB" id="5086500at2759"/>
<dbReference type="EMBL" id="JARH01000617">
    <property type="protein sequence ID" value="EXF78622.1"/>
    <property type="molecule type" value="Genomic_DNA"/>
</dbReference>
<proteinExistence type="predicted"/>
<dbReference type="PANTHER" id="PTHR10039:SF5">
    <property type="entry name" value="NACHT DOMAIN-CONTAINING PROTEIN"/>
    <property type="match status" value="1"/>
</dbReference>